<dbReference type="PANTHER" id="PTHR14273">
    <property type="entry name" value="LYR MOTIF-CONTAINING PROTEIN 1"/>
    <property type="match status" value="1"/>
</dbReference>
<evidence type="ECO:0000313" key="4">
    <source>
        <dbReference type="Proteomes" id="UP000835052"/>
    </source>
</evidence>
<dbReference type="EMBL" id="CAJGYM010000145">
    <property type="protein sequence ID" value="CAD6198961.1"/>
    <property type="molecule type" value="Genomic_DNA"/>
</dbReference>
<dbReference type="Pfam" id="PF05347">
    <property type="entry name" value="Complex1_LYR"/>
    <property type="match status" value="1"/>
</dbReference>
<keyword evidence="4" id="KW-1185">Reference proteome</keyword>
<organism evidence="3 4">
    <name type="scientific">Caenorhabditis auriculariae</name>
    <dbReference type="NCBI Taxonomy" id="2777116"/>
    <lineage>
        <taxon>Eukaryota</taxon>
        <taxon>Metazoa</taxon>
        <taxon>Ecdysozoa</taxon>
        <taxon>Nematoda</taxon>
        <taxon>Chromadorea</taxon>
        <taxon>Rhabditida</taxon>
        <taxon>Rhabditina</taxon>
        <taxon>Rhabditomorpha</taxon>
        <taxon>Rhabditoidea</taxon>
        <taxon>Rhabditidae</taxon>
        <taxon>Peloderinae</taxon>
        <taxon>Caenorhabditis</taxon>
    </lineage>
</organism>
<protein>
    <recommendedName>
        <fullName evidence="2">Complex 1 LYR protein domain-containing protein</fullName>
    </recommendedName>
</protein>
<dbReference type="CDD" id="cd20261">
    <property type="entry name" value="Complex1_LYR_LYRM1"/>
    <property type="match status" value="1"/>
</dbReference>
<name>A0A8S1HUB2_9PELO</name>
<reference evidence="3" key="1">
    <citation type="submission" date="2020-10" db="EMBL/GenBank/DDBJ databases">
        <authorList>
            <person name="Kikuchi T."/>
        </authorList>
    </citation>
    <scope>NUCLEOTIDE SEQUENCE</scope>
    <source>
        <strain evidence="3">NKZ352</strain>
    </source>
</reference>
<dbReference type="InterPro" id="IPR008011">
    <property type="entry name" value="Complex1_LYR_dom"/>
</dbReference>
<dbReference type="InterPro" id="IPR045294">
    <property type="entry name" value="Complex1_LYR_LYRM1"/>
</dbReference>
<dbReference type="Proteomes" id="UP000835052">
    <property type="component" value="Unassembled WGS sequence"/>
</dbReference>
<evidence type="ECO:0000256" key="1">
    <source>
        <dbReference type="ARBA" id="ARBA00009508"/>
    </source>
</evidence>
<dbReference type="PANTHER" id="PTHR14273:SF0">
    <property type="entry name" value="LYR MOTIF-CONTAINING PROTEIN 1"/>
    <property type="match status" value="1"/>
</dbReference>
<comment type="similarity">
    <text evidence="1">Belongs to the complex I LYR family.</text>
</comment>
<evidence type="ECO:0000259" key="2">
    <source>
        <dbReference type="Pfam" id="PF05347"/>
    </source>
</evidence>
<sequence length="111" mass="13083">MIVTDRVRVLQLYRRILKIGKSWEALEPAQTNYERAGILLEARLSFRENKELSDAREISKLIIRAEQRIELAQHYGIPYKRPEYLPPDTAFNVKLSAKKFQQLSRLRKTAQ</sequence>
<dbReference type="AlphaFoldDB" id="A0A8S1HUB2"/>
<dbReference type="GO" id="GO:0005739">
    <property type="term" value="C:mitochondrion"/>
    <property type="evidence" value="ECO:0007669"/>
    <property type="project" value="TreeGrafter"/>
</dbReference>
<dbReference type="OrthoDB" id="275715at2759"/>
<gene>
    <name evidence="3" type="ORF">CAUJ_LOCUS14866</name>
</gene>
<dbReference type="InterPro" id="IPR040330">
    <property type="entry name" value="LYRM1"/>
</dbReference>
<accession>A0A8S1HUB2</accession>
<proteinExistence type="inferred from homology"/>
<comment type="caution">
    <text evidence="3">The sequence shown here is derived from an EMBL/GenBank/DDBJ whole genome shotgun (WGS) entry which is preliminary data.</text>
</comment>
<feature type="domain" description="Complex 1 LYR protein" evidence="2">
    <location>
        <begin position="8"/>
        <end position="70"/>
    </location>
</feature>
<evidence type="ECO:0000313" key="3">
    <source>
        <dbReference type="EMBL" id="CAD6198961.1"/>
    </source>
</evidence>